<dbReference type="InterPro" id="IPR009045">
    <property type="entry name" value="Zn_M74/Hedgehog-like"/>
</dbReference>
<dbReference type="Proteomes" id="UP001317822">
    <property type="component" value="Chromosome"/>
</dbReference>
<evidence type="ECO:0000313" key="2">
    <source>
        <dbReference type="EMBL" id="BDU16917.1"/>
    </source>
</evidence>
<dbReference type="Gene3D" id="2.30.30.40">
    <property type="entry name" value="SH3 Domains"/>
    <property type="match status" value="1"/>
</dbReference>
<dbReference type="Pfam" id="PF08239">
    <property type="entry name" value="SH3_3"/>
    <property type="match status" value="1"/>
</dbReference>
<dbReference type="InterPro" id="IPR003646">
    <property type="entry name" value="SH3-like_bac-type"/>
</dbReference>
<name>A0ABM8DEE3_9GAMM</name>
<dbReference type="SUPFAM" id="SSF55166">
    <property type="entry name" value="Hedgehog/DD-peptidase"/>
    <property type="match status" value="1"/>
</dbReference>
<dbReference type="EMBL" id="AP027041">
    <property type="protein sequence ID" value="BDU16917.1"/>
    <property type="molecule type" value="Genomic_DNA"/>
</dbReference>
<gene>
    <name evidence="2" type="ORF">LA521A_21180</name>
</gene>
<dbReference type="CDD" id="cd14845">
    <property type="entry name" value="L-Ala-D-Glu_peptidase_like"/>
    <property type="match status" value="1"/>
</dbReference>
<dbReference type="PROSITE" id="PS51781">
    <property type="entry name" value="SH3B"/>
    <property type="match status" value="1"/>
</dbReference>
<organism evidence="2 3">
    <name type="scientific">Lysobacter auxotrophicus</name>
    <dbReference type="NCBI Taxonomy" id="2992573"/>
    <lineage>
        <taxon>Bacteria</taxon>
        <taxon>Pseudomonadati</taxon>
        <taxon>Pseudomonadota</taxon>
        <taxon>Gammaproteobacteria</taxon>
        <taxon>Lysobacterales</taxon>
        <taxon>Lysobacteraceae</taxon>
        <taxon>Lysobacter</taxon>
    </lineage>
</organism>
<evidence type="ECO:0000259" key="1">
    <source>
        <dbReference type="PROSITE" id="PS51781"/>
    </source>
</evidence>
<sequence>MPRDVSIAHLHPDFRARVSRLASGLSQTPFQLFEGFRSPERQRDLFRQGRGDGRRIVTNADAWQSYHQYGLAADFVLLIDGVWSWSSDAGLDAHWKLLRKLAGQAGLECLSWEAPHVQFPGLSWRGLMKGEYPSGGDATWAEHLQESIQRWKRSGQAAPPVPSEVPHRPAIQAAEAHSGNGTSDRASGTYSRVAARHGLRLRSGPGVHFNVVDVLPLGRQVSVMRVDGEWVAVDLNFDGYADGYCHAGYLEPIAA</sequence>
<evidence type="ECO:0000313" key="3">
    <source>
        <dbReference type="Proteomes" id="UP001317822"/>
    </source>
</evidence>
<keyword evidence="3" id="KW-1185">Reference proteome</keyword>
<accession>A0ABM8DEE3</accession>
<feature type="domain" description="SH3b" evidence="1">
    <location>
        <begin position="188"/>
        <end position="254"/>
    </location>
</feature>
<dbReference type="RefSeq" id="WP_281778887.1">
    <property type="nucleotide sequence ID" value="NZ_AP027041.1"/>
</dbReference>
<dbReference type="Gene3D" id="3.30.1380.10">
    <property type="match status" value="1"/>
</dbReference>
<protein>
    <recommendedName>
        <fullName evidence="1">SH3b domain-containing protein</fullName>
    </recommendedName>
</protein>
<reference evidence="2 3" key="1">
    <citation type="journal article" date="2023" name="Int. J. Syst. Evol. Microbiol.">
        <title>Physiological and genomic analyses of cobalamin (vitamin B12)-auxotrophy of Lysobacter auxotrophicus sp. nov., a methionine-auxotrophic chitinolytic bacterium isolated from chitin-treated soil.</title>
        <authorList>
            <person name="Saito A."/>
            <person name="Dohra H."/>
            <person name="Hamada M."/>
            <person name="Moriuchi R."/>
            <person name="Kotsuchibashi Y."/>
            <person name="Mori K."/>
        </authorList>
    </citation>
    <scope>NUCLEOTIDE SEQUENCE [LARGE SCALE GENOMIC DNA]</scope>
    <source>
        <strain evidence="2 3">5-21a</strain>
    </source>
</reference>
<proteinExistence type="predicted"/>